<dbReference type="PROSITE" id="PS01162">
    <property type="entry name" value="QOR_ZETA_CRYSTAL"/>
    <property type="match status" value="1"/>
</dbReference>
<dbReference type="Pfam" id="PF08240">
    <property type="entry name" value="ADH_N"/>
    <property type="match status" value="1"/>
</dbReference>
<protein>
    <submittedName>
        <fullName evidence="2">NAD(P)-dependent alcohol dehydrogenase</fullName>
    </submittedName>
</protein>
<proteinExistence type="predicted"/>
<dbReference type="RefSeq" id="WP_348264248.1">
    <property type="nucleotide sequence ID" value="NZ_CP121196.1"/>
</dbReference>
<dbReference type="PANTHER" id="PTHR44013">
    <property type="entry name" value="ZINC-TYPE ALCOHOL DEHYDROGENASE-LIKE PROTEIN C16A3.02C"/>
    <property type="match status" value="1"/>
</dbReference>
<dbReference type="InterPro" id="IPR020843">
    <property type="entry name" value="ER"/>
</dbReference>
<accession>A0AAU7DP15</accession>
<dbReference type="InterPro" id="IPR002364">
    <property type="entry name" value="Quin_OxRdtase/zeta-crystal_CS"/>
</dbReference>
<evidence type="ECO:0000259" key="1">
    <source>
        <dbReference type="SMART" id="SM00829"/>
    </source>
</evidence>
<dbReference type="CDD" id="cd08267">
    <property type="entry name" value="MDR1"/>
    <property type="match status" value="1"/>
</dbReference>
<dbReference type="AlphaFoldDB" id="A0AAU7DP15"/>
<gene>
    <name evidence="2" type="ORF">P8935_06870</name>
</gene>
<dbReference type="Pfam" id="PF13602">
    <property type="entry name" value="ADH_zinc_N_2"/>
    <property type="match status" value="1"/>
</dbReference>
<dbReference type="SUPFAM" id="SSF50129">
    <property type="entry name" value="GroES-like"/>
    <property type="match status" value="1"/>
</dbReference>
<feature type="domain" description="Enoyl reductase (ER)" evidence="1">
    <location>
        <begin position="10"/>
        <end position="321"/>
    </location>
</feature>
<dbReference type="GO" id="GO:0008270">
    <property type="term" value="F:zinc ion binding"/>
    <property type="evidence" value="ECO:0007669"/>
    <property type="project" value="InterPro"/>
</dbReference>
<reference evidence="2" key="1">
    <citation type="submission" date="2023-03" db="EMBL/GenBank/DDBJ databases">
        <title>Edaphobacter sp.</title>
        <authorList>
            <person name="Huber K.J."/>
            <person name="Papendorf J."/>
            <person name="Pilke C."/>
            <person name="Bunk B."/>
            <person name="Sproeer C."/>
            <person name="Pester M."/>
        </authorList>
    </citation>
    <scope>NUCLEOTIDE SEQUENCE</scope>
    <source>
        <strain evidence="2">DSM 110680</strain>
    </source>
</reference>
<dbReference type="Gene3D" id="3.90.180.10">
    <property type="entry name" value="Medium-chain alcohol dehydrogenases, catalytic domain"/>
    <property type="match status" value="1"/>
</dbReference>
<dbReference type="GO" id="GO:0016491">
    <property type="term" value="F:oxidoreductase activity"/>
    <property type="evidence" value="ECO:0007669"/>
    <property type="project" value="InterPro"/>
</dbReference>
<sequence length="327" mass="34876">MKAIVYRAYGTTDVLTLEEVPKPTPGDNEVLIKVRAAALNPLDWHLMRGVPWFLRLFTGLRKPRRTRLGVDVAGDVILTGPGVSDIKKGDSVFGAADGSFAEYVCAPVSALAIKPQNVTYERAAAVPIGGLTALQALRNKGNLQAGQKVLINGASGGVGTFAVQIAKWMGGKVTGVCSARNVNLVRGLGAERVVDYTSEDFTSSGESYDVIFDLVGNRPIAAFRSVLNPRGVFIGCGGGSPSTSASYLLAGMIGQLVMGWFTRQRLVGILAKRDKGDLEILRKLMTSGDVIPVIDRCYGLSELPEAIRYLEEGHARGKVVIAMPELS</sequence>
<dbReference type="PANTHER" id="PTHR44013:SF1">
    <property type="entry name" value="ZINC-TYPE ALCOHOL DEHYDROGENASE-LIKE PROTEIN C16A3.02C"/>
    <property type="match status" value="1"/>
</dbReference>
<dbReference type="InterPro" id="IPR011032">
    <property type="entry name" value="GroES-like_sf"/>
</dbReference>
<name>A0AAU7DP15_9BACT</name>
<dbReference type="SMART" id="SM00829">
    <property type="entry name" value="PKS_ER"/>
    <property type="match status" value="1"/>
</dbReference>
<dbReference type="InterPro" id="IPR052733">
    <property type="entry name" value="Chloroplast_QOR"/>
</dbReference>
<dbReference type="Gene3D" id="3.40.50.720">
    <property type="entry name" value="NAD(P)-binding Rossmann-like Domain"/>
    <property type="match status" value="1"/>
</dbReference>
<evidence type="ECO:0000313" key="2">
    <source>
        <dbReference type="EMBL" id="XBH19032.1"/>
    </source>
</evidence>
<dbReference type="InterPro" id="IPR036291">
    <property type="entry name" value="NAD(P)-bd_dom_sf"/>
</dbReference>
<dbReference type="InterPro" id="IPR013154">
    <property type="entry name" value="ADH-like_N"/>
</dbReference>
<organism evidence="2">
    <name type="scientific">Telmatobacter sp. DSM 110680</name>
    <dbReference type="NCBI Taxonomy" id="3036704"/>
    <lineage>
        <taxon>Bacteria</taxon>
        <taxon>Pseudomonadati</taxon>
        <taxon>Acidobacteriota</taxon>
        <taxon>Terriglobia</taxon>
        <taxon>Terriglobales</taxon>
        <taxon>Acidobacteriaceae</taxon>
        <taxon>Telmatobacter</taxon>
    </lineage>
</organism>
<dbReference type="EMBL" id="CP121196">
    <property type="protein sequence ID" value="XBH19032.1"/>
    <property type="molecule type" value="Genomic_DNA"/>
</dbReference>
<dbReference type="SUPFAM" id="SSF51735">
    <property type="entry name" value="NAD(P)-binding Rossmann-fold domains"/>
    <property type="match status" value="1"/>
</dbReference>